<feature type="domain" description="PIN" evidence="2">
    <location>
        <begin position="4"/>
        <end position="123"/>
    </location>
</feature>
<dbReference type="OrthoDB" id="2111628at2"/>
<evidence type="ECO:0000259" key="2">
    <source>
        <dbReference type="Pfam" id="PF01850"/>
    </source>
</evidence>
<keyword evidence="1" id="KW-0460">Magnesium</keyword>
<evidence type="ECO:0000313" key="3">
    <source>
        <dbReference type="EMBL" id="ACL68793.1"/>
    </source>
</evidence>
<dbReference type="SUPFAM" id="SSF88723">
    <property type="entry name" value="PIN domain-like"/>
    <property type="match status" value="1"/>
</dbReference>
<sequence length="134" mass="15804">MIITLDVSAAIEFIMGRKYQPFIKSKLEKADWIIAPTLFIYEASNVMWKYHSIKNYPQDKLLRKLRQILNIIDQFVEPKNIYEEAISVSFKIDHPVYDAMYLVTSRRKNAKLLTMDNRLIKAASKLEIPVYDFN</sequence>
<evidence type="ECO:0000313" key="4">
    <source>
        <dbReference type="Proteomes" id="UP000000719"/>
    </source>
</evidence>
<keyword evidence="4" id="KW-1185">Reference proteome</keyword>
<dbReference type="InterPro" id="IPR002716">
    <property type="entry name" value="PIN_dom"/>
</dbReference>
<dbReference type="InterPro" id="IPR044153">
    <property type="entry name" value="PIN_Pae0151-like"/>
</dbReference>
<accession>B8D039</accession>
<dbReference type="InterPro" id="IPR029060">
    <property type="entry name" value="PIN-like_dom_sf"/>
</dbReference>
<gene>
    <name evidence="3" type="ordered locus">Hore_00310</name>
</gene>
<reference evidence="3 4" key="1">
    <citation type="journal article" date="2009" name="PLoS ONE">
        <title>Genome analysis of the anaerobic thermohalophilic bacterium Halothermothrix orenii.</title>
        <authorList>
            <person name="Mavromatis K."/>
            <person name="Ivanova N."/>
            <person name="Anderson I."/>
            <person name="Lykidis A."/>
            <person name="Hooper S.D."/>
            <person name="Sun H."/>
            <person name="Kunin V."/>
            <person name="Lapidus A."/>
            <person name="Hugenholtz P."/>
            <person name="Patel B."/>
            <person name="Kyrpides N.C."/>
        </authorList>
    </citation>
    <scope>NUCLEOTIDE SEQUENCE [LARGE SCALE GENOMIC DNA]</scope>
    <source>
        <strain evidence="4">H 168 / OCM 544 / DSM 9562</strain>
    </source>
</reference>
<dbReference type="eggNOG" id="COG4113">
    <property type="taxonomic scope" value="Bacteria"/>
</dbReference>
<proteinExistence type="predicted"/>
<dbReference type="Gene3D" id="3.40.50.1010">
    <property type="entry name" value="5'-nuclease"/>
    <property type="match status" value="1"/>
</dbReference>
<dbReference type="EMBL" id="CP001098">
    <property type="protein sequence ID" value="ACL68793.1"/>
    <property type="molecule type" value="Genomic_DNA"/>
</dbReference>
<protein>
    <submittedName>
        <fullName evidence="3">Predicted nucleic acid-binding protein, contains PIN domain</fullName>
    </submittedName>
</protein>
<dbReference type="AlphaFoldDB" id="B8D039"/>
<dbReference type="CDD" id="cd09873">
    <property type="entry name" value="PIN_Pae0151-like"/>
    <property type="match status" value="1"/>
</dbReference>
<dbReference type="PANTHER" id="PTHR35901:SF1">
    <property type="entry name" value="EXONUCLEASE VAPC9"/>
    <property type="match status" value="1"/>
</dbReference>
<dbReference type="Pfam" id="PF01850">
    <property type="entry name" value="PIN"/>
    <property type="match status" value="1"/>
</dbReference>
<name>B8D039_HALOH</name>
<dbReference type="InterPro" id="IPR051619">
    <property type="entry name" value="TypeII_TA_RNase_PINc/VapC"/>
</dbReference>
<organism evidence="3 4">
    <name type="scientific">Halothermothrix orenii (strain H 168 / OCM 544 / DSM 9562)</name>
    <dbReference type="NCBI Taxonomy" id="373903"/>
    <lineage>
        <taxon>Bacteria</taxon>
        <taxon>Bacillati</taxon>
        <taxon>Bacillota</taxon>
        <taxon>Clostridia</taxon>
        <taxon>Halanaerobiales</taxon>
        <taxon>Halothermotrichaceae</taxon>
        <taxon>Halothermothrix</taxon>
    </lineage>
</organism>
<dbReference type="RefSeq" id="WP_012634992.1">
    <property type="nucleotide sequence ID" value="NC_011899.1"/>
</dbReference>
<dbReference type="PANTHER" id="PTHR35901">
    <property type="entry name" value="RIBONUCLEASE VAPC3"/>
    <property type="match status" value="1"/>
</dbReference>
<dbReference type="Proteomes" id="UP000000719">
    <property type="component" value="Chromosome"/>
</dbReference>
<evidence type="ECO:0000256" key="1">
    <source>
        <dbReference type="ARBA" id="ARBA00022842"/>
    </source>
</evidence>
<dbReference type="HOGENOM" id="CLU_121774_1_2_9"/>
<dbReference type="KEGG" id="hor:Hore_00310"/>